<dbReference type="RefSeq" id="XP_053579024.1">
    <property type="nucleotide sequence ID" value="XM_053735458.1"/>
</dbReference>
<dbReference type="KEGG" id="crq:GCK72_023592"/>
<protein>
    <submittedName>
        <fullName evidence="1">Uncharacterized protein</fullName>
    </submittedName>
</protein>
<dbReference type="AlphaFoldDB" id="A0A6A5FX77"/>
<dbReference type="CTD" id="78777687"/>
<name>A0A6A5FX77_CAERE</name>
<accession>A0A6A5FX77</accession>
<evidence type="ECO:0000313" key="2">
    <source>
        <dbReference type="Proteomes" id="UP000483820"/>
    </source>
</evidence>
<proteinExistence type="predicted"/>
<reference evidence="1 2" key="1">
    <citation type="submission" date="2019-12" db="EMBL/GenBank/DDBJ databases">
        <title>Chromosome-level assembly of the Caenorhabditis remanei genome.</title>
        <authorList>
            <person name="Teterina A.A."/>
            <person name="Willis J.H."/>
            <person name="Phillips P.C."/>
        </authorList>
    </citation>
    <scope>NUCLEOTIDE SEQUENCE [LARGE SCALE GENOMIC DNA]</scope>
    <source>
        <strain evidence="1 2">PX506</strain>
        <tissue evidence="1">Whole organism</tissue>
    </source>
</reference>
<dbReference type="Proteomes" id="UP000483820">
    <property type="component" value="Chromosome X"/>
</dbReference>
<comment type="caution">
    <text evidence="1">The sequence shown here is derived from an EMBL/GenBank/DDBJ whole genome shotgun (WGS) entry which is preliminary data.</text>
</comment>
<evidence type="ECO:0000313" key="1">
    <source>
        <dbReference type="EMBL" id="KAF1747132.1"/>
    </source>
</evidence>
<dbReference type="GeneID" id="78777687"/>
<gene>
    <name evidence="1" type="ORF">GCK72_023592</name>
</gene>
<dbReference type="EMBL" id="WUAV01000006">
    <property type="protein sequence ID" value="KAF1747132.1"/>
    <property type="molecule type" value="Genomic_DNA"/>
</dbReference>
<organism evidence="1 2">
    <name type="scientific">Caenorhabditis remanei</name>
    <name type="common">Caenorhabditis vulgaris</name>
    <dbReference type="NCBI Taxonomy" id="31234"/>
    <lineage>
        <taxon>Eukaryota</taxon>
        <taxon>Metazoa</taxon>
        <taxon>Ecdysozoa</taxon>
        <taxon>Nematoda</taxon>
        <taxon>Chromadorea</taxon>
        <taxon>Rhabditida</taxon>
        <taxon>Rhabditina</taxon>
        <taxon>Rhabditomorpha</taxon>
        <taxon>Rhabditoidea</taxon>
        <taxon>Rhabditidae</taxon>
        <taxon>Peloderinae</taxon>
        <taxon>Caenorhabditis</taxon>
    </lineage>
</organism>
<sequence length="84" mass="9621">MTVILYYSIAGNIEDTAHNGWCLISNTYNGGSNVVMSGFGNGKTERNVLQKKHKEWEWRVLALTEEDAQVHVIHIQCRIRRTMS</sequence>